<dbReference type="EMBL" id="JAGZCZ010000005">
    <property type="protein sequence ID" value="MBS5519800.1"/>
    <property type="molecule type" value="Genomic_DNA"/>
</dbReference>
<organism evidence="1 2">
    <name type="scientific">Acidaminococcus intestini</name>
    <dbReference type="NCBI Taxonomy" id="187327"/>
    <lineage>
        <taxon>Bacteria</taxon>
        <taxon>Bacillati</taxon>
        <taxon>Bacillota</taxon>
        <taxon>Negativicutes</taxon>
        <taxon>Acidaminococcales</taxon>
        <taxon>Acidaminococcaceae</taxon>
        <taxon>Acidaminococcus</taxon>
    </lineage>
</organism>
<dbReference type="Proteomes" id="UP000754226">
    <property type="component" value="Unassembled WGS sequence"/>
</dbReference>
<sequence>MSKLKDVELKSILPTSISEDENVRKTADAVSNELTAVTTLIPNVLVYSRIDQLPENLLDLLAWQFHVEDYDDSADIDIKRKQVKTAIAVHRYKGTVYAVKVVVEALAGGAKVREWYEYGGNPYHFRVEQMPDKVRCGGSVEAFTRAIENAKNVRSWLDELRWQRELKVRKRYAIATGVSKEITIGLPKINNVDVLQPNRFATAAFLFKEIWIGGKNG</sequence>
<gene>
    <name evidence="1" type="ORF">KHX13_05655</name>
</gene>
<reference evidence="1" key="1">
    <citation type="submission" date="2021-02" db="EMBL/GenBank/DDBJ databases">
        <title>Infant gut strain persistence is associated with maternal origin, phylogeny, and functional potential including surface adhesion and iron acquisition.</title>
        <authorList>
            <person name="Lou Y.C."/>
        </authorList>
    </citation>
    <scope>NUCLEOTIDE SEQUENCE</scope>
    <source>
        <strain evidence="1">L3_106_000M1_dasL3_106_000M1_concoct_15</strain>
    </source>
</reference>
<protein>
    <submittedName>
        <fullName evidence="1">Phage tail protein I</fullName>
    </submittedName>
</protein>
<evidence type="ECO:0000313" key="1">
    <source>
        <dbReference type="EMBL" id="MBS5519800.1"/>
    </source>
</evidence>
<dbReference type="Pfam" id="PF09684">
    <property type="entry name" value="Tail_P2_I"/>
    <property type="match status" value="1"/>
</dbReference>
<accession>A0A943I1D7</accession>
<proteinExistence type="predicted"/>
<evidence type="ECO:0000313" key="2">
    <source>
        <dbReference type="Proteomes" id="UP000754226"/>
    </source>
</evidence>
<dbReference type="NCBIfam" id="TIGR01634">
    <property type="entry name" value="tail_P2_I"/>
    <property type="match status" value="1"/>
</dbReference>
<dbReference type="AlphaFoldDB" id="A0A943I1D7"/>
<name>A0A943I1D7_9FIRM</name>
<comment type="caution">
    <text evidence="1">The sequence shown here is derived from an EMBL/GenBank/DDBJ whole genome shotgun (WGS) entry which is preliminary data.</text>
</comment>
<dbReference type="InterPro" id="IPR006521">
    <property type="entry name" value="Tail_protein_I"/>
</dbReference>